<dbReference type="InterPro" id="IPR006059">
    <property type="entry name" value="SBP"/>
</dbReference>
<organism evidence="3 4">
    <name type="scientific">Haloferax sulfurifontis ATCC BAA-897</name>
    <dbReference type="NCBI Taxonomy" id="662480"/>
    <lineage>
        <taxon>Archaea</taxon>
        <taxon>Methanobacteriati</taxon>
        <taxon>Methanobacteriota</taxon>
        <taxon>Stenosarchaea group</taxon>
        <taxon>Halobacteria</taxon>
        <taxon>Halobacteriales</taxon>
        <taxon>Haloferacaceae</taxon>
        <taxon>Haloferax</taxon>
    </lineage>
</organism>
<evidence type="ECO:0000313" key="4">
    <source>
        <dbReference type="Proteomes" id="UP000011508"/>
    </source>
</evidence>
<dbReference type="GO" id="GO:0030976">
    <property type="term" value="F:thiamine pyrophosphate binding"/>
    <property type="evidence" value="ECO:0007669"/>
    <property type="project" value="TreeGrafter"/>
</dbReference>
<dbReference type="EMBL" id="AOLM01000025">
    <property type="protein sequence ID" value="ELZ89763.1"/>
    <property type="molecule type" value="Genomic_DNA"/>
</dbReference>
<dbReference type="Gene3D" id="3.40.190.10">
    <property type="entry name" value="Periplasmic binding protein-like II"/>
    <property type="match status" value="2"/>
</dbReference>
<proteinExistence type="predicted"/>
<protein>
    <submittedName>
        <fullName evidence="3">ABC transporter substrate-binding protein</fullName>
    </submittedName>
</protein>
<reference evidence="3 4" key="1">
    <citation type="journal article" date="2014" name="PLoS Genet.">
        <title>Phylogenetically driven sequencing of extremely halophilic archaea reveals strategies for static and dynamic osmo-response.</title>
        <authorList>
            <person name="Becker E.A."/>
            <person name="Seitzer P.M."/>
            <person name="Tritt A."/>
            <person name="Larsen D."/>
            <person name="Krusor M."/>
            <person name="Yao A.I."/>
            <person name="Wu D."/>
            <person name="Madern D."/>
            <person name="Eisen J.A."/>
            <person name="Darling A.E."/>
            <person name="Facciotti M.T."/>
        </authorList>
    </citation>
    <scope>NUCLEOTIDE SEQUENCE [LARGE SCALE GENOMIC DNA]</scope>
    <source>
        <strain evidence="3 4">ATCC BAA-897</strain>
    </source>
</reference>
<feature type="compositionally biased region" description="Polar residues" evidence="2">
    <location>
        <begin position="1"/>
        <end position="11"/>
    </location>
</feature>
<dbReference type="PROSITE" id="PS51318">
    <property type="entry name" value="TAT"/>
    <property type="match status" value="1"/>
</dbReference>
<dbReference type="GO" id="GO:0015888">
    <property type="term" value="P:thiamine transport"/>
    <property type="evidence" value="ECO:0007669"/>
    <property type="project" value="TreeGrafter"/>
</dbReference>
<feature type="compositionally biased region" description="Low complexity" evidence="2">
    <location>
        <begin position="23"/>
        <end position="34"/>
    </location>
</feature>
<comment type="caution">
    <text evidence="3">The sequence shown here is derived from an EMBL/GenBank/DDBJ whole genome shotgun (WGS) entry which is preliminary data.</text>
</comment>
<dbReference type="Proteomes" id="UP000011508">
    <property type="component" value="Unassembled WGS sequence"/>
</dbReference>
<dbReference type="PANTHER" id="PTHR30006:SF2">
    <property type="entry name" value="ABC TRANSPORTER SUBSTRATE-BINDING PROTEIN"/>
    <property type="match status" value="1"/>
</dbReference>
<feature type="compositionally biased region" description="Gly residues" evidence="2">
    <location>
        <begin position="35"/>
        <end position="47"/>
    </location>
</feature>
<feature type="region of interest" description="Disordered" evidence="2">
    <location>
        <begin position="1"/>
        <end position="68"/>
    </location>
</feature>
<dbReference type="AlphaFoldDB" id="M0I163"/>
<dbReference type="OrthoDB" id="30917at2157"/>
<feature type="compositionally biased region" description="Low complexity" evidence="2">
    <location>
        <begin position="48"/>
        <end position="61"/>
    </location>
</feature>
<evidence type="ECO:0000313" key="3">
    <source>
        <dbReference type="EMBL" id="ELZ89763.1"/>
    </source>
</evidence>
<evidence type="ECO:0000256" key="1">
    <source>
        <dbReference type="ARBA" id="ARBA00022729"/>
    </source>
</evidence>
<dbReference type="PATRIC" id="fig|662480.6.peg.3062"/>
<evidence type="ECO:0000256" key="2">
    <source>
        <dbReference type="SAM" id="MobiDB-lite"/>
    </source>
</evidence>
<name>M0I163_9EURY</name>
<keyword evidence="1" id="KW-0732">Signal</keyword>
<dbReference type="PANTHER" id="PTHR30006">
    <property type="entry name" value="THIAMINE-BINDING PERIPLASMIC PROTEIN-RELATED"/>
    <property type="match status" value="1"/>
</dbReference>
<dbReference type="GO" id="GO:0030975">
    <property type="term" value="F:thiamine binding"/>
    <property type="evidence" value="ECO:0007669"/>
    <property type="project" value="TreeGrafter"/>
</dbReference>
<dbReference type="Pfam" id="PF13416">
    <property type="entry name" value="SBP_bac_8"/>
    <property type="match status" value="1"/>
</dbReference>
<accession>M0I163</accession>
<gene>
    <name evidence="3" type="ORF">C441_15355</name>
</gene>
<dbReference type="InterPro" id="IPR006311">
    <property type="entry name" value="TAT_signal"/>
</dbReference>
<sequence length="393" mass="42978">MRKHTNSQPSARATGRSRRRFISAAGATALAGLAGCTGGGGSDGDSGGDASSGTTTGTEDTTPPKPDSITVRAWGGAWQENLDKHIAQAFTDETGIEVEYDNSTEEEMQGKIRTAITQDRTPPVNVNWSLSKTSYRSYQMGLMEPLDTEVAPNLEGLLGASKPEVEDAEWPFVNLYSYTYALTYNTDLVSSEPTSWSVWWDDEWENSIGLYPGGHGITPLIAKMTGTELGPVEEMTPVWDEYTALKPNVGTIGDDSHLTQNLRQGEVAMSVMLPANIINAQDDGAPVDYTIPEEGARAGRDTMWTPTNQDERYVYWGQKFIDTAANAENLGPWSTELGVAPLHADATIPDWMRDSVAFPTSEEQFNQMITVPLDLLIEHQAAWESRVNEMMQA</sequence>
<dbReference type="SUPFAM" id="SSF53850">
    <property type="entry name" value="Periplasmic binding protein-like II"/>
    <property type="match status" value="1"/>
</dbReference>
<keyword evidence="4" id="KW-1185">Reference proteome</keyword>